<dbReference type="RefSeq" id="WP_344954637.1">
    <property type="nucleotide sequence ID" value="NZ_BAABCX010000001.1"/>
</dbReference>
<keyword evidence="2" id="KW-1185">Reference proteome</keyword>
<name>A0ABP6V9P4_9GAMM</name>
<accession>A0ABP6V9P4</accession>
<gene>
    <name evidence="1" type="ORF">GCM10022394_06250</name>
</gene>
<sequence>MRILYGVQGTGNGHITRARVMATELVRRGIQVDFLFSGRAPGGYFDMTPFGDFQTRPGLTFVAREGRVCLMSTLRQSRPVRLIRDILALPVKNYDLVLNDFEPVTAWAAKRAGVPSVGVSHQAAFLKPIPKEGENLGARLLIRHFAPTDVQLGVHWHHFGQSFLPPIIEHRRQHGPVRGDKVIVYLPFEAPADIEALLAPFPHVEFYCYHPEVRPEDRGHIHFRAPSRQGFHRDLADAAGVISNGGFELASEALCLGKKLLLKPLQGQFEQRSNVLTLRRLGLAATMHRLSTRALEVWLSLPPAEPVTYPQVAPRLVDWLLAGDWHNSERLCQNLWQEVVFPDYCQLPG</sequence>
<dbReference type="Proteomes" id="UP001500795">
    <property type="component" value="Unassembled WGS sequence"/>
</dbReference>
<dbReference type="Pfam" id="PF13528">
    <property type="entry name" value="Glyco_trans_1_3"/>
    <property type="match status" value="1"/>
</dbReference>
<comment type="caution">
    <text evidence="1">The sequence shown here is derived from an EMBL/GenBank/DDBJ whole genome shotgun (WGS) entry which is preliminary data.</text>
</comment>
<evidence type="ECO:0000313" key="2">
    <source>
        <dbReference type="Proteomes" id="UP001500795"/>
    </source>
</evidence>
<reference evidence="2" key="1">
    <citation type="journal article" date="2019" name="Int. J. Syst. Evol. Microbiol.">
        <title>The Global Catalogue of Microorganisms (GCM) 10K type strain sequencing project: providing services to taxonomists for standard genome sequencing and annotation.</title>
        <authorList>
            <consortium name="The Broad Institute Genomics Platform"/>
            <consortium name="The Broad Institute Genome Sequencing Center for Infectious Disease"/>
            <person name="Wu L."/>
            <person name="Ma J."/>
        </authorList>
    </citation>
    <scope>NUCLEOTIDE SEQUENCE [LARGE SCALE GENOMIC DNA]</scope>
    <source>
        <strain evidence="2">JCM 17110</strain>
    </source>
</reference>
<dbReference type="InterPro" id="IPR005262">
    <property type="entry name" value="MJ1255-like"/>
</dbReference>
<evidence type="ECO:0000313" key="1">
    <source>
        <dbReference type="EMBL" id="GAA3529743.1"/>
    </source>
</evidence>
<protein>
    <submittedName>
        <fullName evidence="1">Glycosyltransferase family protein</fullName>
    </submittedName>
</protein>
<dbReference type="EMBL" id="BAABCX010000001">
    <property type="protein sequence ID" value="GAA3529743.1"/>
    <property type="molecule type" value="Genomic_DNA"/>
</dbReference>
<organism evidence="1 2">
    <name type="scientific">Zobellella aerophila</name>
    <dbReference type="NCBI Taxonomy" id="870480"/>
    <lineage>
        <taxon>Bacteria</taxon>
        <taxon>Pseudomonadati</taxon>
        <taxon>Pseudomonadota</taxon>
        <taxon>Gammaproteobacteria</taxon>
        <taxon>Aeromonadales</taxon>
        <taxon>Aeromonadaceae</taxon>
        <taxon>Zobellella</taxon>
    </lineage>
</organism>
<dbReference type="NCBIfam" id="TIGR00661">
    <property type="entry name" value="MJ1255"/>
    <property type="match status" value="1"/>
</dbReference>
<proteinExistence type="predicted"/>
<dbReference type="SUPFAM" id="SSF53756">
    <property type="entry name" value="UDP-Glycosyltransferase/glycogen phosphorylase"/>
    <property type="match status" value="1"/>
</dbReference>